<evidence type="ECO:0000259" key="1">
    <source>
        <dbReference type="Pfam" id="PF22818"/>
    </source>
</evidence>
<sequence length="125" mass="13733">MSRMRAAIKESALAPAQITELTGVQRFSFGQNFIGFAGHFPEYPILPAVLQVLLAQLLAEEIIGSPLSVLSLTRAKFLRQLRPEDQIEVHLSCRKKDTAWACRCELQVDGQSAASFTLNLGVSTC</sequence>
<name>A0A1H3VP71_9BACT</name>
<dbReference type="Pfam" id="PF22818">
    <property type="entry name" value="ApeI-like"/>
    <property type="match status" value="1"/>
</dbReference>
<reference evidence="2 3" key="1">
    <citation type="submission" date="2016-10" db="EMBL/GenBank/DDBJ databases">
        <authorList>
            <person name="de Groot N.N."/>
        </authorList>
    </citation>
    <scope>NUCLEOTIDE SEQUENCE [LARGE SCALE GENOMIC DNA]</scope>
    <source>
        <strain evidence="2 3">DSM 7343</strain>
    </source>
</reference>
<accession>A0A1H3VP71</accession>
<gene>
    <name evidence="2" type="ORF">SAMN05660420_00196</name>
</gene>
<protein>
    <submittedName>
        <fullName evidence="2">3-hydroxyacyl-[acyl-carrier-protein] dehydratase</fullName>
    </submittedName>
</protein>
<evidence type="ECO:0000313" key="2">
    <source>
        <dbReference type="EMBL" id="SDZ76587.1"/>
    </source>
</evidence>
<organism evidence="2 3">
    <name type="scientific">Desulfuromusa kysingii</name>
    <dbReference type="NCBI Taxonomy" id="37625"/>
    <lineage>
        <taxon>Bacteria</taxon>
        <taxon>Pseudomonadati</taxon>
        <taxon>Thermodesulfobacteriota</taxon>
        <taxon>Desulfuromonadia</taxon>
        <taxon>Desulfuromonadales</taxon>
        <taxon>Geopsychrobacteraceae</taxon>
        <taxon>Desulfuromusa</taxon>
    </lineage>
</organism>
<keyword evidence="3" id="KW-1185">Reference proteome</keyword>
<dbReference type="RefSeq" id="WP_139167430.1">
    <property type="nucleotide sequence ID" value="NZ_FNQN01000001.1"/>
</dbReference>
<dbReference type="EMBL" id="FNQN01000001">
    <property type="protein sequence ID" value="SDZ76587.1"/>
    <property type="molecule type" value="Genomic_DNA"/>
</dbReference>
<dbReference type="SUPFAM" id="SSF54637">
    <property type="entry name" value="Thioesterase/thiol ester dehydrase-isomerase"/>
    <property type="match status" value="1"/>
</dbReference>
<dbReference type="Proteomes" id="UP000199409">
    <property type="component" value="Unassembled WGS sequence"/>
</dbReference>
<dbReference type="InterPro" id="IPR029069">
    <property type="entry name" value="HotDog_dom_sf"/>
</dbReference>
<dbReference type="Gene3D" id="3.10.129.10">
    <property type="entry name" value="Hotdog Thioesterase"/>
    <property type="match status" value="1"/>
</dbReference>
<dbReference type="AlphaFoldDB" id="A0A1H3VP71"/>
<proteinExistence type="predicted"/>
<dbReference type="InterPro" id="IPR054545">
    <property type="entry name" value="ApeI-like"/>
</dbReference>
<dbReference type="STRING" id="37625.SAMN05660420_00196"/>
<feature type="domain" description="ApeI dehydratase-like" evidence="1">
    <location>
        <begin position="26"/>
        <end position="104"/>
    </location>
</feature>
<evidence type="ECO:0000313" key="3">
    <source>
        <dbReference type="Proteomes" id="UP000199409"/>
    </source>
</evidence>
<dbReference type="OrthoDB" id="9772788at2"/>